<evidence type="ECO:0000256" key="1">
    <source>
        <dbReference type="SAM" id="MobiDB-lite"/>
    </source>
</evidence>
<evidence type="ECO:0000313" key="2">
    <source>
        <dbReference type="EMBL" id="ODM97802.1"/>
    </source>
</evidence>
<accession>A0A1D2MXT1</accession>
<protein>
    <submittedName>
        <fullName evidence="2">N-acetyllactosaminide alpha-1,3-galactosyltransferase</fullName>
    </submittedName>
</protein>
<reference evidence="2 3" key="1">
    <citation type="journal article" date="2016" name="Genome Biol. Evol.">
        <title>Gene Family Evolution Reflects Adaptation to Soil Environmental Stressors in the Genome of the Collembolan Orchesella cincta.</title>
        <authorList>
            <person name="Faddeeva-Vakhrusheva A."/>
            <person name="Derks M.F."/>
            <person name="Anvar S.Y."/>
            <person name="Agamennone V."/>
            <person name="Suring W."/>
            <person name="Smit S."/>
            <person name="van Straalen N.M."/>
            <person name="Roelofs D."/>
        </authorList>
    </citation>
    <scope>NUCLEOTIDE SEQUENCE [LARGE SCALE GENOMIC DNA]</scope>
    <source>
        <tissue evidence="2">Mixed pool</tissue>
    </source>
</reference>
<proteinExistence type="predicted"/>
<organism evidence="2 3">
    <name type="scientific">Orchesella cincta</name>
    <name type="common">Springtail</name>
    <name type="synonym">Podura cincta</name>
    <dbReference type="NCBI Taxonomy" id="48709"/>
    <lineage>
        <taxon>Eukaryota</taxon>
        <taxon>Metazoa</taxon>
        <taxon>Ecdysozoa</taxon>
        <taxon>Arthropoda</taxon>
        <taxon>Hexapoda</taxon>
        <taxon>Collembola</taxon>
        <taxon>Entomobryomorpha</taxon>
        <taxon>Entomobryoidea</taxon>
        <taxon>Orchesellidae</taxon>
        <taxon>Orchesellinae</taxon>
        <taxon>Orchesella</taxon>
    </lineage>
</organism>
<dbReference type="AlphaFoldDB" id="A0A1D2MXT1"/>
<dbReference type="GO" id="GO:0016757">
    <property type="term" value="F:glycosyltransferase activity"/>
    <property type="evidence" value="ECO:0007669"/>
    <property type="project" value="UniProtKB-KW"/>
</dbReference>
<name>A0A1D2MXT1_ORCCI</name>
<gene>
    <name evidence="2" type="ORF">Ocin01_08885</name>
</gene>
<comment type="caution">
    <text evidence="2">The sequence shown here is derived from an EMBL/GenBank/DDBJ whole genome shotgun (WGS) entry which is preliminary data.</text>
</comment>
<keyword evidence="2" id="KW-0808">Transferase</keyword>
<dbReference type="OrthoDB" id="10251744at2759"/>
<dbReference type="Proteomes" id="UP000094527">
    <property type="component" value="Unassembled WGS sequence"/>
</dbReference>
<evidence type="ECO:0000313" key="3">
    <source>
        <dbReference type="Proteomes" id="UP000094527"/>
    </source>
</evidence>
<keyword evidence="2" id="KW-0328">Glycosyltransferase</keyword>
<feature type="region of interest" description="Disordered" evidence="1">
    <location>
        <begin position="100"/>
        <end position="120"/>
    </location>
</feature>
<dbReference type="EMBL" id="LJIJ01000409">
    <property type="protein sequence ID" value="ODM97802.1"/>
    <property type="molecule type" value="Genomic_DNA"/>
</dbReference>
<keyword evidence="3" id="KW-1185">Reference proteome</keyword>
<sequence length="163" mass="19146">MWATRVLCRPLRTYVSVNIPPGFKEAHREVFKEDPTVDLKKVLQQRILCIGSAVGATVRRNSPLHGEMMDILEEKLFKDSQESRIKLDDWLQPFELPPEVKEELRRPKPPPPSPPKQHHQQFYIGPSQINFHQLLLILNCHHQFMETRMRSYIKVVILLHMVP</sequence>